<dbReference type="InterPro" id="IPR006603">
    <property type="entry name" value="PQ-loop_rpt"/>
</dbReference>
<name>A0A9W7DK86_AMBMO</name>
<feature type="transmembrane region" description="Helical" evidence="7">
    <location>
        <begin position="95"/>
        <end position="114"/>
    </location>
</feature>
<evidence type="ECO:0000256" key="4">
    <source>
        <dbReference type="ARBA" id="ARBA00022737"/>
    </source>
</evidence>
<comment type="caution">
    <text evidence="8">The sequence shown here is derived from an EMBL/GenBank/DDBJ whole genome shotgun (WGS) entry which is preliminary data.</text>
</comment>
<gene>
    <name evidence="8" type="ORF">Amon01_000782600</name>
</gene>
<organism evidence="8 9">
    <name type="scientific">Ambrosiozyma monospora</name>
    <name type="common">Yeast</name>
    <name type="synonym">Endomycopsis monosporus</name>
    <dbReference type="NCBI Taxonomy" id="43982"/>
    <lineage>
        <taxon>Eukaryota</taxon>
        <taxon>Fungi</taxon>
        <taxon>Dikarya</taxon>
        <taxon>Ascomycota</taxon>
        <taxon>Saccharomycotina</taxon>
        <taxon>Pichiomycetes</taxon>
        <taxon>Pichiales</taxon>
        <taxon>Pichiaceae</taxon>
        <taxon>Ambrosiozyma</taxon>
    </lineage>
</organism>
<comment type="subcellular location">
    <subcellularLocation>
        <location evidence="1">Endomembrane system</location>
        <topology evidence="1">Multi-pass membrane protein</topology>
    </subcellularLocation>
</comment>
<evidence type="ECO:0000313" key="9">
    <source>
        <dbReference type="Proteomes" id="UP001165063"/>
    </source>
</evidence>
<keyword evidence="3 7" id="KW-0812">Transmembrane</keyword>
<evidence type="ECO:0000256" key="5">
    <source>
        <dbReference type="ARBA" id="ARBA00022989"/>
    </source>
</evidence>
<keyword evidence="4" id="KW-0677">Repeat</keyword>
<feature type="transmembrane region" description="Helical" evidence="7">
    <location>
        <begin position="53"/>
        <end position="74"/>
    </location>
</feature>
<evidence type="ECO:0000256" key="3">
    <source>
        <dbReference type="ARBA" id="ARBA00022692"/>
    </source>
</evidence>
<keyword evidence="6 7" id="KW-0472">Membrane</keyword>
<evidence type="ECO:0000256" key="7">
    <source>
        <dbReference type="SAM" id="Phobius"/>
    </source>
</evidence>
<dbReference type="EMBL" id="BSXU01006130">
    <property type="protein sequence ID" value="GMG55754.1"/>
    <property type="molecule type" value="Genomic_DNA"/>
</dbReference>
<dbReference type="Gene3D" id="1.20.1280.290">
    <property type="match status" value="1"/>
</dbReference>
<keyword evidence="9" id="KW-1185">Reference proteome</keyword>
<dbReference type="GO" id="GO:0012505">
    <property type="term" value="C:endomembrane system"/>
    <property type="evidence" value="ECO:0007669"/>
    <property type="project" value="UniProtKB-SubCell"/>
</dbReference>
<dbReference type="PANTHER" id="PTHR13131:SF5">
    <property type="entry name" value="CYSTINOSIN"/>
    <property type="match status" value="1"/>
</dbReference>
<dbReference type="Proteomes" id="UP001165063">
    <property type="component" value="Unassembled WGS sequence"/>
</dbReference>
<sequence>MPSFGIKSADSISIDTVLLNVLGYTCFTTSVYLQAFDATVRKQFKKQFDGNLPLLSGVDVVYSLHGLALVLVLLSQVTLGNKLWKFNNKRVSFKLSRITKFFYSAITVFLIYHIVTPTSEFKALEFALYLSYFKIAITFTKYLPQVMYNRKRKSMAGISKLQIFLDLLGGLFASAELLLKNKATLAEMMLSNTTKIGIIVVTIIFDTVFLIQFRLYPENDDHLKNEKLEEGIND</sequence>
<dbReference type="GO" id="GO:0000324">
    <property type="term" value="C:fungal-type vacuole"/>
    <property type="evidence" value="ECO:0007669"/>
    <property type="project" value="TreeGrafter"/>
</dbReference>
<dbReference type="InterPro" id="IPR005282">
    <property type="entry name" value="LC_transporter"/>
</dbReference>
<evidence type="ECO:0000256" key="2">
    <source>
        <dbReference type="ARBA" id="ARBA00022448"/>
    </source>
</evidence>
<accession>A0A9W7DK86</accession>
<dbReference type="AlphaFoldDB" id="A0A9W7DK86"/>
<dbReference type="SMART" id="SM00679">
    <property type="entry name" value="CTNS"/>
    <property type="match status" value="2"/>
</dbReference>
<dbReference type="Pfam" id="PF04193">
    <property type="entry name" value="PQ-loop"/>
    <property type="match status" value="1"/>
</dbReference>
<protein>
    <submittedName>
        <fullName evidence="8">Unnamed protein product</fullName>
    </submittedName>
</protein>
<dbReference type="PANTHER" id="PTHR13131">
    <property type="entry name" value="CYSTINOSIN"/>
    <property type="match status" value="1"/>
</dbReference>
<feature type="transmembrane region" description="Helical" evidence="7">
    <location>
        <begin position="126"/>
        <end position="143"/>
    </location>
</feature>
<evidence type="ECO:0000313" key="8">
    <source>
        <dbReference type="EMBL" id="GMG55754.1"/>
    </source>
</evidence>
<dbReference type="OrthoDB" id="75720at2759"/>
<evidence type="ECO:0000256" key="1">
    <source>
        <dbReference type="ARBA" id="ARBA00004127"/>
    </source>
</evidence>
<keyword evidence="5 7" id="KW-1133">Transmembrane helix</keyword>
<dbReference type="GO" id="GO:0005774">
    <property type="term" value="C:vacuolar membrane"/>
    <property type="evidence" value="ECO:0007669"/>
    <property type="project" value="TreeGrafter"/>
</dbReference>
<proteinExistence type="predicted"/>
<evidence type="ECO:0000256" key="6">
    <source>
        <dbReference type="ARBA" id="ARBA00023136"/>
    </source>
</evidence>
<reference evidence="8" key="1">
    <citation type="submission" date="2023-04" db="EMBL/GenBank/DDBJ databases">
        <title>Ambrosiozyma monospora NBRC 1965.</title>
        <authorList>
            <person name="Ichikawa N."/>
            <person name="Sato H."/>
            <person name="Tonouchi N."/>
        </authorList>
    </citation>
    <scope>NUCLEOTIDE SEQUENCE</scope>
    <source>
        <strain evidence="8">NBRC 1965</strain>
    </source>
</reference>
<keyword evidence="2" id="KW-0813">Transport</keyword>
<feature type="transmembrane region" description="Helical" evidence="7">
    <location>
        <begin position="195"/>
        <end position="216"/>
    </location>
</feature>
<dbReference type="GO" id="GO:0015184">
    <property type="term" value="F:L-cystine transmembrane transporter activity"/>
    <property type="evidence" value="ECO:0007669"/>
    <property type="project" value="TreeGrafter"/>
</dbReference>
<feature type="transmembrane region" description="Helical" evidence="7">
    <location>
        <begin position="12"/>
        <end position="33"/>
    </location>
</feature>